<dbReference type="Proteomes" id="UP001595453">
    <property type="component" value="Unassembled WGS sequence"/>
</dbReference>
<accession>A0ABV7CL20</accession>
<dbReference type="InterPro" id="IPR023809">
    <property type="entry name" value="Thiopep_bacteriocin_synth_dom"/>
</dbReference>
<organism evidence="3 4">
    <name type="scientific">Pseudoalteromonas fenneropenaei</name>
    <dbReference type="NCBI Taxonomy" id="1737459"/>
    <lineage>
        <taxon>Bacteria</taxon>
        <taxon>Pseudomonadati</taxon>
        <taxon>Pseudomonadota</taxon>
        <taxon>Gammaproteobacteria</taxon>
        <taxon>Alteromonadales</taxon>
        <taxon>Pseudoalteromonadaceae</taxon>
        <taxon>Pseudoalteromonas</taxon>
    </lineage>
</organism>
<dbReference type="Pfam" id="PF04738">
    <property type="entry name" value="Lant_dehydr_N"/>
    <property type="match status" value="1"/>
</dbReference>
<dbReference type="EMBL" id="JBHRSD010000018">
    <property type="protein sequence ID" value="MFC3033276.1"/>
    <property type="molecule type" value="Genomic_DNA"/>
</dbReference>
<evidence type="ECO:0000259" key="2">
    <source>
        <dbReference type="Pfam" id="PF14028"/>
    </source>
</evidence>
<sequence length="1049" mass="118769">MTQSLMPDTFFVIRTPRLSVEHLSRFAEPGADAQALLQEWLALPGVLEALYLASPSLIERIEQWRAKPDSKSGKKAAQALLKYMVRMCSRATPFGLFSGIHQGVVGEKTALVCRSHQADSRKTRLDMFYLSAIKDHFIKHAAHSELLCYKPNPSHYFVANQCRYIESYLSDEALQYRLSAVESDEYFQFALNSAREGASFKQLVESFCQAYPDAEPEEVSAYIQDLIDEGMLLADIPLPLTGVSPDEALVRSVAQIGEHGTADVLQTALLQMQQLDEARSGAITPYQQVIAHLQQLPIKVQENKLFQSDTYRAFSDCELSRQELERVKKQLELIAGLSIAEQGNPLSQFISQFNSRFEGQFVPLDWILDDESGIGISTETGYEAPLVAGLRLARGTESQARASKLSVLEAEVLRALSLPAHRQLDCITLSSKALKSKISNKNAVNQFPASFAAMLSLYQDGQGNPIIKFNGCYGPSAANLLGRFCHLDDALQANVKRHLAQEAAQSPEVIFAEVVHMPEGRPGNVIARPHLRQYEIVFMADSSLADEYQIPLSDLYVWVEGQQVKLWSKRLNKRVVPRLSSAHNYSSRSLSAYKFLCMLQHQDGKPPQFRLPTALENHSFVPRVMLDNLILSEKTWRIERTELAALLTKDQQLDEAQWQSLQARYGLDEQVNFAVSDNVLQLNLRSAEMVAILLAETQYYNVVELKEVLSSHYRSRVTDAAGQQYNNEVIVPFINPQAAPLRHFADNPIANITATPLKRRFSAGSEWLSLKIYSGNTVVEQLLYEELLPLIQAEHALFDKWFFIRYGDPDWHLRLRFHGDPSLLCGQLLPKLNALLEPKIEAGVLHKVELMTYEREVERYGGPEAMALIESLFRFDSELVAQTCALLPEFGDDVRWRVALAQTDKLLSLFNYSEEARLALLSSLRDGFGREFSESAELRKQLGNRYRDYETQLNDDFSKLARGTMGELDECQQQLQAILQHWHSQAEPVVAELNRLFAAQKVNCQRDTLLGSLLHMHNNRMFKAYGREQEFVVHDLLRRKYFSMRQVAS</sequence>
<evidence type="ECO:0000313" key="4">
    <source>
        <dbReference type="Proteomes" id="UP001595453"/>
    </source>
</evidence>
<dbReference type="NCBIfam" id="TIGR03891">
    <property type="entry name" value="thiopep_ocin"/>
    <property type="match status" value="1"/>
</dbReference>
<dbReference type="RefSeq" id="WP_377124597.1">
    <property type="nucleotide sequence ID" value="NZ_JBHRSD010000018.1"/>
</dbReference>
<proteinExistence type="predicted"/>
<evidence type="ECO:0000259" key="1">
    <source>
        <dbReference type="Pfam" id="PF04738"/>
    </source>
</evidence>
<comment type="caution">
    <text evidence="3">The sequence shown here is derived from an EMBL/GenBank/DDBJ whole genome shotgun (WGS) entry which is preliminary data.</text>
</comment>
<gene>
    <name evidence="3" type="ORF">ACFOEE_12165</name>
</gene>
<protein>
    <submittedName>
        <fullName evidence="3">Lantibiotic dehydratase</fullName>
    </submittedName>
</protein>
<dbReference type="InterPro" id="IPR006827">
    <property type="entry name" value="Lant_deHydtase_N"/>
</dbReference>
<dbReference type="Pfam" id="PF14028">
    <property type="entry name" value="Lant_dehydr_C"/>
    <property type="match status" value="1"/>
</dbReference>
<keyword evidence="4" id="KW-1185">Reference proteome</keyword>
<name>A0ABV7CL20_9GAMM</name>
<reference evidence="4" key="1">
    <citation type="journal article" date="2019" name="Int. J. Syst. Evol. Microbiol.">
        <title>The Global Catalogue of Microorganisms (GCM) 10K type strain sequencing project: providing services to taxonomists for standard genome sequencing and annotation.</title>
        <authorList>
            <consortium name="The Broad Institute Genomics Platform"/>
            <consortium name="The Broad Institute Genome Sequencing Center for Infectious Disease"/>
            <person name="Wu L."/>
            <person name="Ma J."/>
        </authorList>
    </citation>
    <scope>NUCLEOTIDE SEQUENCE [LARGE SCALE GENOMIC DNA]</scope>
    <source>
        <strain evidence="4">KCTC 42730</strain>
    </source>
</reference>
<evidence type="ECO:0000313" key="3">
    <source>
        <dbReference type="EMBL" id="MFC3033276.1"/>
    </source>
</evidence>
<feature type="domain" description="Lantibiotic dehydratase N-terminal" evidence="1">
    <location>
        <begin position="44"/>
        <end position="693"/>
    </location>
</feature>
<feature type="domain" description="Thiopeptide-type bacteriocin biosynthesis" evidence="2">
    <location>
        <begin position="767"/>
        <end position="1041"/>
    </location>
</feature>